<evidence type="ECO:0000313" key="4">
    <source>
        <dbReference type="Proteomes" id="UP000009168"/>
    </source>
</evidence>
<feature type="coiled-coil region" evidence="1">
    <location>
        <begin position="49"/>
        <end position="76"/>
    </location>
</feature>
<dbReference type="RefSeq" id="XP_001022367.1">
    <property type="nucleotide sequence ID" value="XM_001022367.3"/>
</dbReference>
<dbReference type="InParanoid" id="I7M345"/>
<sequence length="108" mass="12763">MEDEITNTVNLQRMMGSGKEKSGKQVKTIKYSQQELLTQIEQNNELQIIKRLKVKLDQSRQERQKTNIEINNTKNEYVAMKGQVKQFISDQNQNNHKITYPKRNPNKE</sequence>
<dbReference type="EMBL" id="GG662547">
    <property type="protein sequence ID" value="EAS02122.1"/>
    <property type="molecule type" value="Genomic_DNA"/>
</dbReference>
<gene>
    <name evidence="3" type="ORF">TTHERM_00558030</name>
</gene>
<feature type="compositionally biased region" description="Polar residues" evidence="2">
    <location>
        <begin position="88"/>
        <end position="97"/>
    </location>
</feature>
<name>I7M345_TETTS</name>
<organism evidence="3 4">
    <name type="scientific">Tetrahymena thermophila (strain SB210)</name>
    <dbReference type="NCBI Taxonomy" id="312017"/>
    <lineage>
        <taxon>Eukaryota</taxon>
        <taxon>Sar</taxon>
        <taxon>Alveolata</taxon>
        <taxon>Ciliophora</taxon>
        <taxon>Intramacronucleata</taxon>
        <taxon>Oligohymenophorea</taxon>
        <taxon>Hymenostomatida</taxon>
        <taxon>Tetrahymenina</taxon>
        <taxon>Tetrahymenidae</taxon>
        <taxon>Tetrahymena</taxon>
    </lineage>
</organism>
<dbReference type="HOGENOM" id="CLU_2202330_0_0_1"/>
<protein>
    <submittedName>
        <fullName evidence="3">Uncharacterized protein</fullName>
    </submittedName>
</protein>
<keyword evidence="4" id="KW-1185">Reference proteome</keyword>
<keyword evidence="1" id="KW-0175">Coiled coil</keyword>
<proteinExistence type="predicted"/>
<evidence type="ECO:0000313" key="3">
    <source>
        <dbReference type="EMBL" id="EAS02122.1"/>
    </source>
</evidence>
<evidence type="ECO:0000256" key="1">
    <source>
        <dbReference type="SAM" id="Coils"/>
    </source>
</evidence>
<dbReference type="Proteomes" id="UP000009168">
    <property type="component" value="Unassembled WGS sequence"/>
</dbReference>
<dbReference type="GeneID" id="7831572"/>
<feature type="region of interest" description="Disordered" evidence="2">
    <location>
        <begin position="88"/>
        <end position="108"/>
    </location>
</feature>
<accession>I7M345</accession>
<dbReference type="KEGG" id="tet:TTHERM_00558030"/>
<evidence type="ECO:0000256" key="2">
    <source>
        <dbReference type="SAM" id="MobiDB-lite"/>
    </source>
</evidence>
<dbReference type="AlphaFoldDB" id="I7M345"/>
<reference evidence="4" key="1">
    <citation type="journal article" date="2006" name="PLoS Biol.">
        <title>Macronuclear genome sequence of the ciliate Tetrahymena thermophila, a model eukaryote.</title>
        <authorList>
            <person name="Eisen J.A."/>
            <person name="Coyne R.S."/>
            <person name="Wu M."/>
            <person name="Wu D."/>
            <person name="Thiagarajan M."/>
            <person name="Wortman J.R."/>
            <person name="Badger J.H."/>
            <person name="Ren Q."/>
            <person name="Amedeo P."/>
            <person name="Jones K.M."/>
            <person name="Tallon L.J."/>
            <person name="Delcher A.L."/>
            <person name="Salzberg S.L."/>
            <person name="Silva J.C."/>
            <person name="Haas B.J."/>
            <person name="Majoros W.H."/>
            <person name="Farzad M."/>
            <person name="Carlton J.M."/>
            <person name="Smith R.K. Jr."/>
            <person name="Garg J."/>
            <person name="Pearlman R.E."/>
            <person name="Karrer K.M."/>
            <person name="Sun L."/>
            <person name="Manning G."/>
            <person name="Elde N.C."/>
            <person name="Turkewitz A.P."/>
            <person name="Asai D.J."/>
            <person name="Wilkes D.E."/>
            <person name="Wang Y."/>
            <person name="Cai H."/>
            <person name="Collins K."/>
            <person name="Stewart B.A."/>
            <person name="Lee S.R."/>
            <person name="Wilamowska K."/>
            <person name="Weinberg Z."/>
            <person name="Ruzzo W.L."/>
            <person name="Wloga D."/>
            <person name="Gaertig J."/>
            <person name="Frankel J."/>
            <person name="Tsao C.-C."/>
            <person name="Gorovsky M.A."/>
            <person name="Keeling P.J."/>
            <person name="Waller R.F."/>
            <person name="Patron N.J."/>
            <person name="Cherry J.M."/>
            <person name="Stover N.A."/>
            <person name="Krieger C.J."/>
            <person name="del Toro C."/>
            <person name="Ryder H.F."/>
            <person name="Williamson S.C."/>
            <person name="Barbeau R.A."/>
            <person name="Hamilton E.P."/>
            <person name="Orias E."/>
        </authorList>
    </citation>
    <scope>NUCLEOTIDE SEQUENCE [LARGE SCALE GENOMIC DNA]</scope>
    <source>
        <strain evidence="4">SB210</strain>
    </source>
</reference>